<dbReference type="KEGG" id="fia:NA23_00610"/>
<dbReference type="Proteomes" id="UP000093740">
    <property type="component" value="Chromosome"/>
</dbReference>
<protein>
    <submittedName>
        <fullName evidence="1">DUF3800 domain-containing protein</fullName>
    </submittedName>
</protein>
<dbReference type="InterPro" id="IPR024524">
    <property type="entry name" value="DUF3800"/>
</dbReference>
<evidence type="ECO:0000313" key="2">
    <source>
        <dbReference type="Proteomes" id="UP000093740"/>
    </source>
</evidence>
<dbReference type="EMBL" id="CP014334">
    <property type="protein sequence ID" value="AMW31988.1"/>
    <property type="molecule type" value="Genomic_DNA"/>
</dbReference>
<keyword evidence="2" id="KW-1185">Reference proteome</keyword>
<accession>A0AAI8CKB0</accession>
<reference evidence="1 2" key="1">
    <citation type="journal article" date="2015" name="Stand. Genomic Sci.">
        <title>Genome sequence of a native-feather degrading extremely thermophilic Eubacterium, Fervidobacterium islandicum AW-1.</title>
        <authorList>
            <person name="Lee Y.J."/>
            <person name="Jeong H."/>
            <person name="Park G.S."/>
            <person name="Kwak Y."/>
            <person name="Lee S.J."/>
            <person name="Lee S.J."/>
            <person name="Park M.K."/>
            <person name="Kim J.Y."/>
            <person name="Kang H.K."/>
            <person name="Shin J.H."/>
            <person name="Lee D.W."/>
        </authorList>
    </citation>
    <scope>NUCLEOTIDE SEQUENCE [LARGE SCALE GENOMIC DNA]</scope>
    <source>
        <strain evidence="1 2">AW-1</strain>
    </source>
</reference>
<evidence type="ECO:0000313" key="1">
    <source>
        <dbReference type="EMBL" id="AMW31988.1"/>
    </source>
</evidence>
<name>A0AAI8CKB0_FERIS</name>
<dbReference type="AlphaFoldDB" id="A0AAI8CKB0"/>
<dbReference type="RefSeq" id="WP_033191485.1">
    <property type="nucleotide sequence ID" value="NZ_CP014334.2"/>
</dbReference>
<organism evidence="1 2">
    <name type="scientific">Fervidobacterium islandicum</name>
    <dbReference type="NCBI Taxonomy" id="2423"/>
    <lineage>
        <taxon>Bacteria</taxon>
        <taxon>Thermotogati</taxon>
        <taxon>Thermotogota</taxon>
        <taxon>Thermotogae</taxon>
        <taxon>Thermotogales</taxon>
        <taxon>Fervidobacteriaceae</taxon>
        <taxon>Fervidobacterium</taxon>
    </lineage>
</organism>
<sequence length="217" mass="25718">MEVTHFAFCDESNWNQGRFRSIAMVSVPAKEFQGIQRDFKEILTTNGKQEFKWKKIHDAVYKRIAYAFVDKVLSLATQEEKLIRIDILIWDIKDRRHDIPGRDDELNLQVMYYHLFKNVISQRWDGGAVWHLMPDQNTVVNWNRLEQYLLTYTENKQLTKGPISFFEFLKREFSIARITPVDSKNYPLVQVADLFAGLAVCSYTNIFILSVKREKWE</sequence>
<dbReference type="Pfam" id="PF12686">
    <property type="entry name" value="DUF3800"/>
    <property type="match status" value="1"/>
</dbReference>
<proteinExistence type="predicted"/>
<gene>
    <name evidence="1" type="ORF">NA23_00610</name>
</gene>